<dbReference type="AlphaFoldDB" id="W8TP22"/>
<name>W8TP22_PEPAC</name>
<evidence type="ECO:0000256" key="1">
    <source>
        <dbReference type="ARBA" id="ARBA00004141"/>
    </source>
</evidence>
<feature type="domain" description="Cation efflux protein cytoplasmic" evidence="9">
    <location>
        <begin position="213"/>
        <end position="285"/>
    </location>
</feature>
<keyword evidence="5 7" id="KW-1133">Transmembrane helix</keyword>
<dbReference type="KEGG" id="eac:EAL2_808p04030"/>
<dbReference type="InterPro" id="IPR036837">
    <property type="entry name" value="Cation_efflux_CTD_sf"/>
</dbReference>
<dbReference type="InterPro" id="IPR002524">
    <property type="entry name" value="Cation_efflux"/>
</dbReference>
<evidence type="ECO:0000256" key="2">
    <source>
        <dbReference type="ARBA" id="ARBA00008114"/>
    </source>
</evidence>
<feature type="transmembrane region" description="Helical" evidence="7">
    <location>
        <begin position="12"/>
        <end position="36"/>
    </location>
</feature>
<dbReference type="InterPro" id="IPR027470">
    <property type="entry name" value="Cation_efflux_CTD"/>
</dbReference>
<dbReference type="Proteomes" id="UP000019591">
    <property type="component" value="Plasmid EAL2_808p"/>
</dbReference>
<evidence type="ECO:0000259" key="8">
    <source>
        <dbReference type="Pfam" id="PF01545"/>
    </source>
</evidence>
<dbReference type="PANTHER" id="PTHR43840">
    <property type="entry name" value="MITOCHONDRIAL METAL TRANSPORTER 1-RELATED"/>
    <property type="match status" value="1"/>
</dbReference>
<feature type="transmembrane region" description="Helical" evidence="7">
    <location>
        <begin position="116"/>
        <end position="134"/>
    </location>
</feature>
<accession>W8TP22</accession>
<dbReference type="OrthoDB" id="9806522at2"/>
<evidence type="ECO:0000256" key="4">
    <source>
        <dbReference type="ARBA" id="ARBA00022692"/>
    </source>
</evidence>
<evidence type="ECO:0000313" key="10">
    <source>
        <dbReference type="EMBL" id="AHM57907.1"/>
    </source>
</evidence>
<dbReference type="InterPro" id="IPR027469">
    <property type="entry name" value="Cation_efflux_TMD_sf"/>
</dbReference>
<evidence type="ECO:0000256" key="5">
    <source>
        <dbReference type="ARBA" id="ARBA00022989"/>
    </source>
</evidence>
<dbReference type="GO" id="GO:0015093">
    <property type="term" value="F:ferrous iron transmembrane transporter activity"/>
    <property type="evidence" value="ECO:0007669"/>
    <property type="project" value="TreeGrafter"/>
</dbReference>
<dbReference type="GO" id="GO:0005886">
    <property type="term" value="C:plasma membrane"/>
    <property type="evidence" value="ECO:0007669"/>
    <property type="project" value="TreeGrafter"/>
</dbReference>
<dbReference type="GO" id="GO:0006882">
    <property type="term" value="P:intracellular zinc ion homeostasis"/>
    <property type="evidence" value="ECO:0007669"/>
    <property type="project" value="TreeGrafter"/>
</dbReference>
<feature type="domain" description="Cation efflux protein transmembrane" evidence="8">
    <location>
        <begin position="11"/>
        <end position="204"/>
    </location>
</feature>
<dbReference type="InterPro" id="IPR050291">
    <property type="entry name" value="CDF_Transporter"/>
</dbReference>
<dbReference type="eggNOG" id="COG0053">
    <property type="taxonomic scope" value="Bacteria"/>
</dbReference>
<dbReference type="Gene3D" id="3.30.70.1350">
    <property type="entry name" value="Cation efflux protein, cytoplasmic domain"/>
    <property type="match status" value="1"/>
</dbReference>
<dbReference type="RefSeq" id="WP_025436765.1">
    <property type="nucleotide sequence ID" value="NZ_CP007453.1"/>
</dbReference>
<dbReference type="EMBL" id="CP007453">
    <property type="protein sequence ID" value="AHM57907.1"/>
    <property type="molecule type" value="Genomic_DNA"/>
</dbReference>
<sequence length="308" mass="33944">MEKYKKVKKILWIILLANLFVAVLKIVIGMMISSASMTADGYHSLSDGSSNIVGLIGISIAAKPVDEDHPYGHKKFETLSGLFIAGMLFFIAGKVILDAFGRFANPVMPEVNIESIVALVITLIINIAVSTIELREGRKLGSDILVADSTHTRSDIFISIGVLATLVGIKLGMPAIIDPIASLVVAGFILHASYEIFNHASGVLVDKSAVCDKKVCEIVMGFDEVKDVHHIRSRGREDDIHIDMHVMTDPNMTVQEAHVLSHRIEKRIKDEINHNTQVIVHIEPYVESGVKSKDYEAKKNQNQEPEKE</sequence>
<dbReference type="GO" id="GO:0015086">
    <property type="term" value="F:cadmium ion transmembrane transporter activity"/>
    <property type="evidence" value="ECO:0007669"/>
    <property type="project" value="TreeGrafter"/>
</dbReference>
<keyword evidence="6 7" id="KW-0472">Membrane</keyword>
<comment type="similarity">
    <text evidence="2">Belongs to the cation diffusion facilitator (CDF) transporter (TC 2.A.4) family.</text>
</comment>
<evidence type="ECO:0000256" key="6">
    <source>
        <dbReference type="ARBA" id="ARBA00023136"/>
    </source>
</evidence>
<feature type="transmembrane region" description="Helical" evidence="7">
    <location>
        <begin position="155"/>
        <end position="173"/>
    </location>
</feature>
<keyword evidence="3" id="KW-0813">Transport</keyword>
<evidence type="ECO:0000256" key="7">
    <source>
        <dbReference type="SAM" id="Phobius"/>
    </source>
</evidence>
<comment type="subcellular location">
    <subcellularLocation>
        <location evidence="1">Membrane</location>
        <topology evidence="1">Multi-pass membrane protein</topology>
    </subcellularLocation>
</comment>
<proteinExistence type="inferred from homology"/>
<keyword evidence="11" id="KW-1185">Reference proteome</keyword>
<dbReference type="Pfam" id="PF16916">
    <property type="entry name" value="ZT_dimer"/>
    <property type="match status" value="1"/>
</dbReference>
<gene>
    <name evidence="10" type="ORF">EAL2_808p04030</name>
</gene>
<dbReference type="PANTHER" id="PTHR43840:SF15">
    <property type="entry name" value="MITOCHONDRIAL METAL TRANSPORTER 1-RELATED"/>
    <property type="match status" value="1"/>
</dbReference>
<reference evidence="10 11" key="1">
    <citation type="journal article" date="2014" name="Genome Announc.">
        <title>Complete Genome Sequence of Amino Acid-Utilizing Eubacterium acidaminophilum al-2 (DSM 3953).</title>
        <authorList>
            <person name="Poehlein A."/>
            <person name="Andreesen J.R."/>
            <person name="Daniel R."/>
        </authorList>
    </citation>
    <scope>NUCLEOTIDE SEQUENCE [LARGE SCALE GENOMIC DNA]</scope>
    <source>
        <strain evidence="10 11">DSM 3953</strain>
        <plasmid evidence="11">Plasmid EAL2_808p</plasmid>
    </source>
</reference>
<dbReference type="HOGENOM" id="CLU_013430_3_2_9"/>
<dbReference type="NCBIfam" id="TIGR01297">
    <property type="entry name" value="CDF"/>
    <property type="match status" value="1"/>
</dbReference>
<organism evidence="10 11">
    <name type="scientific">Peptoclostridium acidaminophilum DSM 3953</name>
    <dbReference type="NCBI Taxonomy" id="1286171"/>
    <lineage>
        <taxon>Bacteria</taxon>
        <taxon>Bacillati</taxon>
        <taxon>Bacillota</taxon>
        <taxon>Clostridia</taxon>
        <taxon>Peptostreptococcales</taxon>
        <taxon>Peptoclostridiaceae</taxon>
        <taxon>Peptoclostridium</taxon>
    </lineage>
</organism>
<dbReference type="InterPro" id="IPR058533">
    <property type="entry name" value="Cation_efflux_TM"/>
</dbReference>
<dbReference type="FunFam" id="1.20.1510.10:FF:000006">
    <property type="entry name" value="Divalent cation efflux transporter"/>
    <property type="match status" value="1"/>
</dbReference>
<dbReference type="PATRIC" id="fig|1286171.3.peg.2581"/>
<protein>
    <submittedName>
        <fullName evidence="10">Putative Co/Zn/Cd cation transporter</fullName>
    </submittedName>
</protein>
<feature type="transmembrane region" description="Helical" evidence="7">
    <location>
        <begin position="78"/>
        <end position="96"/>
    </location>
</feature>
<dbReference type="SUPFAM" id="SSF161111">
    <property type="entry name" value="Cation efflux protein transmembrane domain-like"/>
    <property type="match status" value="1"/>
</dbReference>
<keyword evidence="4 7" id="KW-0812">Transmembrane</keyword>
<geneLocation type="plasmid" evidence="10 11">
    <name>EAL2_808p</name>
</geneLocation>
<dbReference type="GO" id="GO:0015341">
    <property type="term" value="F:zinc efflux antiporter activity"/>
    <property type="evidence" value="ECO:0007669"/>
    <property type="project" value="TreeGrafter"/>
</dbReference>
<keyword evidence="10" id="KW-0614">Plasmid</keyword>
<evidence type="ECO:0000313" key="11">
    <source>
        <dbReference type="Proteomes" id="UP000019591"/>
    </source>
</evidence>
<dbReference type="Gene3D" id="1.20.1510.10">
    <property type="entry name" value="Cation efflux protein transmembrane domain"/>
    <property type="match status" value="1"/>
</dbReference>
<evidence type="ECO:0000256" key="3">
    <source>
        <dbReference type="ARBA" id="ARBA00022448"/>
    </source>
</evidence>
<dbReference type="Pfam" id="PF01545">
    <property type="entry name" value="Cation_efflux"/>
    <property type="match status" value="1"/>
</dbReference>
<evidence type="ECO:0000259" key="9">
    <source>
        <dbReference type="Pfam" id="PF16916"/>
    </source>
</evidence>
<dbReference type="SUPFAM" id="SSF160240">
    <property type="entry name" value="Cation efflux protein cytoplasmic domain-like"/>
    <property type="match status" value="1"/>
</dbReference>